<keyword evidence="1" id="KW-0132">Cell division</keyword>
<dbReference type="Gene3D" id="1.10.260.40">
    <property type="entry name" value="lambda repressor-like DNA-binding domains"/>
    <property type="match status" value="1"/>
</dbReference>
<accession>A0A5U8JDV6</accession>
<dbReference type="EMBL" id="AAGTPA010000041">
    <property type="protein sequence ID" value="EBR8436062.1"/>
    <property type="molecule type" value="Genomic_DNA"/>
</dbReference>
<comment type="caution">
    <text evidence="1">The sequence shown here is derived from an EMBL/GenBank/DDBJ whole genome shotgun (WGS) entry which is preliminary data.</text>
</comment>
<name>A0A5U8JDV6_SALET</name>
<dbReference type="AlphaFoldDB" id="A0A5U8JDV6"/>
<dbReference type="InterPro" id="IPR010982">
    <property type="entry name" value="Lambda_DNA-bd_dom_sf"/>
</dbReference>
<dbReference type="SUPFAM" id="SSF47413">
    <property type="entry name" value="lambda repressor-like DNA-binding domains"/>
    <property type="match status" value="1"/>
</dbReference>
<evidence type="ECO:0000313" key="1">
    <source>
        <dbReference type="EMBL" id="EBR8436062.1"/>
    </source>
</evidence>
<proteinExistence type="predicted"/>
<keyword evidence="1" id="KW-0131">Cell cycle</keyword>
<dbReference type="Pfam" id="PF14549">
    <property type="entry name" value="P22_Cro"/>
    <property type="match status" value="1"/>
</dbReference>
<protein>
    <submittedName>
        <fullName evidence="1">Cell division protein</fullName>
    </submittedName>
</protein>
<organism evidence="1">
    <name type="scientific">Salmonella enterica subsp. enterica serovar Panama</name>
    <dbReference type="NCBI Taxonomy" id="29472"/>
    <lineage>
        <taxon>Bacteria</taxon>
        <taxon>Pseudomonadati</taxon>
        <taxon>Pseudomonadota</taxon>
        <taxon>Gammaproteobacteria</taxon>
        <taxon>Enterobacterales</taxon>
        <taxon>Enterobacteriaceae</taxon>
        <taxon>Salmonella</taxon>
    </lineage>
</organism>
<dbReference type="Proteomes" id="UP000839597">
    <property type="component" value="Unassembled WGS sequence"/>
</dbReference>
<gene>
    <name evidence="1" type="ORF">DOI44_24300</name>
</gene>
<reference evidence="1" key="1">
    <citation type="submission" date="2018-06" db="EMBL/GenBank/DDBJ databases">
        <authorList>
            <person name="Ashton P.M."/>
            <person name="Dallman T."/>
            <person name="Nair S."/>
            <person name="De Pinna E."/>
            <person name="Peters T."/>
            <person name="Grant K."/>
        </authorList>
    </citation>
    <scope>NUCLEOTIDE SEQUENCE [LARGE SCALE GENOMIC DNA]</scope>
    <source>
        <strain evidence="1">449454</strain>
    </source>
</reference>
<dbReference type="GO" id="GO:0051301">
    <property type="term" value="P:cell division"/>
    <property type="evidence" value="ECO:0007669"/>
    <property type="project" value="UniProtKB-KW"/>
</dbReference>
<dbReference type="GO" id="GO:0003677">
    <property type="term" value="F:DNA binding"/>
    <property type="evidence" value="ECO:0007669"/>
    <property type="project" value="InterPro"/>
</dbReference>
<sequence>MRVDEIISFFGTAQKTADFYGITREAVYTWRKRPGELIPRGRAAEAAAFSHGKLVFNSNLYPKHKTKKTKEVEQR</sequence>